<dbReference type="Gene3D" id="3.20.20.80">
    <property type="entry name" value="Glycosidases"/>
    <property type="match status" value="1"/>
</dbReference>
<evidence type="ECO:0000313" key="8">
    <source>
        <dbReference type="Proteomes" id="UP001302321"/>
    </source>
</evidence>
<dbReference type="InterPro" id="IPR017853">
    <property type="entry name" value="GH"/>
</dbReference>
<keyword evidence="3 7" id="KW-0378">Hydrolase</keyword>
<dbReference type="Pfam" id="PF17189">
    <property type="entry name" value="Glyco_hydro_30C"/>
    <property type="match status" value="1"/>
</dbReference>
<evidence type="ECO:0000313" key="7">
    <source>
        <dbReference type="EMBL" id="KAK4172598.1"/>
    </source>
</evidence>
<evidence type="ECO:0000256" key="3">
    <source>
        <dbReference type="ARBA" id="ARBA00022801"/>
    </source>
</evidence>
<protein>
    <submittedName>
        <fullName evidence="7">Family 5 putative glycoside hydrolase</fullName>
    </submittedName>
</protein>
<keyword evidence="2 4" id="KW-0732">Signal</keyword>
<feature type="signal peptide" evidence="4">
    <location>
        <begin position="1"/>
        <end position="18"/>
    </location>
</feature>
<evidence type="ECO:0000256" key="2">
    <source>
        <dbReference type="ARBA" id="ARBA00022729"/>
    </source>
</evidence>
<dbReference type="InterPro" id="IPR001139">
    <property type="entry name" value="Glyco_hydro_30"/>
</dbReference>
<comment type="caution">
    <text evidence="7">The sequence shown here is derived from an EMBL/GenBank/DDBJ whole genome shotgun (WGS) entry which is preliminary data.</text>
</comment>
<dbReference type="PANTHER" id="PTHR11069:SF23">
    <property type="entry name" value="LYSOSOMAL ACID GLUCOSYLCERAMIDASE"/>
    <property type="match status" value="1"/>
</dbReference>
<dbReference type="Proteomes" id="UP001302321">
    <property type="component" value="Unassembled WGS sequence"/>
</dbReference>
<dbReference type="EMBL" id="MU866409">
    <property type="protein sequence ID" value="KAK4172598.1"/>
    <property type="molecule type" value="Genomic_DNA"/>
</dbReference>
<dbReference type="GO" id="GO:0004348">
    <property type="term" value="F:glucosylceramidase activity"/>
    <property type="evidence" value="ECO:0007669"/>
    <property type="project" value="InterPro"/>
</dbReference>
<dbReference type="SUPFAM" id="SSF51011">
    <property type="entry name" value="Glycosyl hydrolase domain"/>
    <property type="match status" value="1"/>
</dbReference>
<reference evidence="7" key="1">
    <citation type="journal article" date="2023" name="Mol. Phylogenet. Evol.">
        <title>Genome-scale phylogeny and comparative genomics of the fungal order Sordariales.</title>
        <authorList>
            <person name="Hensen N."/>
            <person name="Bonometti L."/>
            <person name="Westerberg I."/>
            <person name="Brannstrom I.O."/>
            <person name="Guillou S."/>
            <person name="Cros-Aarteil S."/>
            <person name="Calhoun S."/>
            <person name="Haridas S."/>
            <person name="Kuo A."/>
            <person name="Mondo S."/>
            <person name="Pangilinan J."/>
            <person name="Riley R."/>
            <person name="LaButti K."/>
            <person name="Andreopoulos B."/>
            <person name="Lipzen A."/>
            <person name="Chen C."/>
            <person name="Yan M."/>
            <person name="Daum C."/>
            <person name="Ng V."/>
            <person name="Clum A."/>
            <person name="Steindorff A."/>
            <person name="Ohm R.A."/>
            <person name="Martin F."/>
            <person name="Silar P."/>
            <person name="Natvig D.O."/>
            <person name="Lalanne C."/>
            <person name="Gautier V."/>
            <person name="Ament-Velasquez S.L."/>
            <person name="Kruys A."/>
            <person name="Hutchinson M.I."/>
            <person name="Powell A.J."/>
            <person name="Barry K."/>
            <person name="Miller A.N."/>
            <person name="Grigoriev I.V."/>
            <person name="Debuchy R."/>
            <person name="Gladieux P."/>
            <person name="Hiltunen Thoren M."/>
            <person name="Johannesson H."/>
        </authorList>
    </citation>
    <scope>NUCLEOTIDE SEQUENCE</scope>
    <source>
        <strain evidence="7">CBS 892.96</strain>
    </source>
</reference>
<dbReference type="Pfam" id="PF14587">
    <property type="entry name" value="Glyco_hydr_30_2"/>
    <property type="match status" value="1"/>
</dbReference>
<accession>A0AAN7A3E8</accession>
<reference evidence="7" key="2">
    <citation type="submission" date="2023-05" db="EMBL/GenBank/DDBJ databases">
        <authorList>
            <consortium name="Lawrence Berkeley National Laboratory"/>
            <person name="Steindorff A."/>
            <person name="Hensen N."/>
            <person name="Bonometti L."/>
            <person name="Westerberg I."/>
            <person name="Brannstrom I.O."/>
            <person name="Guillou S."/>
            <person name="Cros-Aarteil S."/>
            <person name="Calhoun S."/>
            <person name="Haridas S."/>
            <person name="Kuo A."/>
            <person name="Mondo S."/>
            <person name="Pangilinan J."/>
            <person name="Riley R."/>
            <person name="Labutti K."/>
            <person name="Andreopoulos B."/>
            <person name="Lipzen A."/>
            <person name="Chen C."/>
            <person name="Yanf M."/>
            <person name="Daum C."/>
            <person name="Ng V."/>
            <person name="Clum A."/>
            <person name="Ohm R."/>
            <person name="Martin F."/>
            <person name="Silar P."/>
            <person name="Natvig D."/>
            <person name="Lalanne C."/>
            <person name="Gautier V."/>
            <person name="Ament-Velasquez S.L."/>
            <person name="Kruys A."/>
            <person name="Hutchinson M.I."/>
            <person name="Powell A.J."/>
            <person name="Barry K."/>
            <person name="Miller A.N."/>
            <person name="Grigoriev I.V."/>
            <person name="Debuchy R."/>
            <person name="Gladieux P."/>
            <person name="Thoren M.H."/>
            <person name="Johannesson H."/>
        </authorList>
    </citation>
    <scope>NUCLEOTIDE SEQUENCE</scope>
    <source>
        <strain evidence="7">CBS 892.96</strain>
    </source>
</reference>
<proteinExistence type="inferred from homology"/>
<dbReference type="GO" id="GO:0016020">
    <property type="term" value="C:membrane"/>
    <property type="evidence" value="ECO:0007669"/>
    <property type="project" value="GOC"/>
</dbReference>
<gene>
    <name evidence="7" type="ORF">QBC36DRAFT_294206</name>
</gene>
<evidence type="ECO:0000256" key="1">
    <source>
        <dbReference type="ARBA" id="ARBA00005382"/>
    </source>
</evidence>
<dbReference type="InterPro" id="IPR033452">
    <property type="entry name" value="GH30_C"/>
</dbReference>
<keyword evidence="8" id="KW-1185">Reference proteome</keyword>
<name>A0AAN7A3E8_9PEZI</name>
<dbReference type="AlphaFoldDB" id="A0AAN7A3E8"/>
<organism evidence="7 8">
    <name type="scientific">Triangularia setosa</name>
    <dbReference type="NCBI Taxonomy" id="2587417"/>
    <lineage>
        <taxon>Eukaryota</taxon>
        <taxon>Fungi</taxon>
        <taxon>Dikarya</taxon>
        <taxon>Ascomycota</taxon>
        <taxon>Pezizomycotina</taxon>
        <taxon>Sordariomycetes</taxon>
        <taxon>Sordariomycetidae</taxon>
        <taxon>Sordariales</taxon>
        <taxon>Podosporaceae</taxon>
        <taxon>Triangularia</taxon>
    </lineage>
</organism>
<comment type="similarity">
    <text evidence="1">Belongs to the glycosyl hydrolase 30 family.</text>
</comment>
<sequence length="486" mass="52229">MYPTAFLSSLLLLGGVSASELESRQASTITVDLSRTFQTMDGFGTSEAFQRAVTMKRLSEDQQRKFLDLMFSTTKGAGLSILRNGIGSSVDMRDDWMVSIQPRNPGGPSATPNYVWDGSDNGQIWVSQEAVKTYGLKTIYANAWSAPGYMKTNNNDANGGSLCGVSGASCSSGDWKQAFANYLTQYIKFYQQEGVEVTHLGFLNEPDYTTSYASMRSSGTQAQDFIRVLRPTLDRNNMTHVIINCCDTMGWSVMNSMLNQMRSIEGSLGVVTGHAYTSGPSSPLSTRHKTWMTEAADNNGAWTSSWYSNGGAGEGLTWANNIYGAIVNGNVSAYLYWIGGQDRPSNTNSKMIRVVNKQVEPSKRLWAFANWSRFVRPGAVRVSTSGAPSNVRTSAFRNVDGTIAVQVINNNSGSARTISVNIGTAGAGISFVAAADGVAAWVTDGSRDCDQIVATLEASGRALSASVPPRSMVSFVLRPSGGGAKN</sequence>
<dbReference type="GO" id="GO:0006680">
    <property type="term" value="P:glucosylceramide catabolic process"/>
    <property type="evidence" value="ECO:0007669"/>
    <property type="project" value="TreeGrafter"/>
</dbReference>
<evidence type="ECO:0000259" key="5">
    <source>
        <dbReference type="Pfam" id="PF14587"/>
    </source>
</evidence>
<feature type="domain" description="Endo-beta-1,6-galactanase-like" evidence="5">
    <location>
        <begin position="28"/>
        <end position="259"/>
    </location>
</feature>
<dbReference type="InterPro" id="IPR013780">
    <property type="entry name" value="Glyco_hydro_b"/>
</dbReference>
<feature type="domain" description="Glycosyl hydrolase family 30 beta sandwich" evidence="6">
    <location>
        <begin position="378"/>
        <end position="475"/>
    </location>
</feature>
<dbReference type="PANTHER" id="PTHR11069">
    <property type="entry name" value="GLUCOSYLCERAMIDASE"/>
    <property type="match status" value="1"/>
</dbReference>
<feature type="chain" id="PRO_5042813160" evidence="4">
    <location>
        <begin position="19"/>
        <end position="486"/>
    </location>
</feature>
<dbReference type="Gene3D" id="2.60.40.1180">
    <property type="entry name" value="Golgi alpha-mannosidase II"/>
    <property type="match status" value="1"/>
</dbReference>
<evidence type="ECO:0000259" key="6">
    <source>
        <dbReference type="Pfam" id="PF17189"/>
    </source>
</evidence>
<dbReference type="SUPFAM" id="SSF51445">
    <property type="entry name" value="(Trans)glycosidases"/>
    <property type="match status" value="1"/>
</dbReference>
<dbReference type="InterPro" id="IPR039514">
    <property type="entry name" value="6GAL-like"/>
</dbReference>
<evidence type="ECO:0000256" key="4">
    <source>
        <dbReference type="SAM" id="SignalP"/>
    </source>
</evidence>